<name>A0AAN9TV86_9HEMI</name>
<proteinExistence type="predicted"/>
<dbReference type="Proteomes" id="UP001367676">
    <property type="component" value="Unassembled WGS sequence"/>
</dbReference>
<feature type="region of interest" description="Disordered" evidence="1">
    <location>
        <begin position="99"/>
        <end position="122"/>
    </location>
</feature>
<evidence type="ECO:0000256" key="1">
    <source>
        <dbReference type="SAM" id="MobiDB-lite"/>
    </source>
</evidence>
<sequence>MYGVAPGAKIHSVHHRQPPSILSSTTSSSASVATNAGSTAALLHTARHKKTSKKKNLQSYYKNNHYNKSSITTPKEINSLLHATAVPAIFDNVKKKKEKQKKISTVSQQQFLSDQDSEEGGYDPRTQVKYKLQAEAPNYLPVVSDFFFSSKFKFTLSRLTKMMRKAETAEALQ</sequence>
<evidence type="ECO:0000313" key="2">
    <source>
        <dbReference type="EMBL" id="KAK7603526.1"/>
    </source>
</evidence>
<reference evidence="2 3" key="1">
    <citation type="submission" date="2024-03" db="EMBL/GenBank/DDBJ databases">
        <title>Adaptation during the transition from Ophiocordyceps entomopathogen to insect associate is accompanied by gene loss and intensified selection.</title>
        <authorList>
            <person name="Ward C.M."/>
            <person name="Onetto C.A."/>
            <person name="Borneman A.R."/>
        </authorList>
    </citation>
    <scope>NUCLEOTIDE SEQUENCE [LARGE SCALE GENOMIC DNA]</scope>
    <source>
        <strain evidence="2">AWRI1</strain>
        <tissue evidence="2">Single Adult Female</tissue>
    </source>
</reference>
<dbReference type="AlphaFoldDB" id="A0AAN9TV86"/>
<organism evidence="2 3">
    <name type="scientific">Parthenolecanium corni</name>
    <dbReference type="NCBI Taxonomy" id="536013"/>
    <lineage>
        <taxon>Eukaryota</taxon>
        <taxon>Metazoa</taxon>
        <taxon>Ecdysozoa</taxon>
        <taxon>Arthropoda</taxon>
        <taxon>Hexapoda</taxon>
        <taxon>Insecta</taxon>
        <taxon>Pterygota</taxon>
        <taxon>Neoptera</taxon>
        <taxon>Paraneoptera</taxon>
        <taxon>Hemiptera</taxon>
        <taxon>Sternorrhyncha</taxon>
        <taxon>Coccoidea</taxon>
        <taxon>Coccidae</taxon>
        <taxon>Parthenolecanium</taxon>
    </lineage>
</organism>
<feature type="compositionally biased region" description="Polar residues" evidence="1">
    <location>
        <begin position="103"/>
        <end position="114"/>
    </location>
</feature>
<gene>
    <name evidence="2" type="ORF">V9T40_003525</name>
</gene>
<evidence type="ECO:0000313" key="3">
    <source>
        <dbReference type="Proteomes" id="UP001367676"/>
    </source>
</evidence>
<dbReference type="EMBL" id="JBBCAQ010000006">
    <property type="protein sequence ID" value="KAK7603526.1"/>
    <property type="molecule type" value="Genomic_DNA"/>
</dbReference>
<protein>
    <submittedName>
        <fullName evidence="2">Uncharacterized protein</fullName>
    </submittedName>
</protein>
<comment type="caution">
    <text evidence="2">The sequence shown here is derived from an EMBL/GenBank/DDBJ whole genome shotgun (WGS) entry which is preliminary data.</text>
</comment>
<feature type="region of interest" description="Disordered" evidence="1">
    <location>
        <begin position="1"/>
        <end position="28"/>
    </location>
</feature>
<accession>A0AAN9TV86</accession>
<keyword evidence="3" id="KW-1185">Reference proteome</keyword>